<protein>
    <submittedName>
        <fullName evidence="2">Uncharacterized protein</fullName>
    </submittedName>
</protein>
<comment type="caution">
    <text evidence="2">The sequence shown here is derived from an EMBL/GenBank/DDBJ whole genome shotgun (WGS) entry which is preliminary data.</text>
</comment>
<evidence type="ECO:0000256" key="1">
    <source>
        <dbReference type="SAM" id="SignalP"/>
    </source>
</evidence>
<evidence type="ECO:0000313" key="2">
    <source>
        <dbReference type="EMBL" id="NGO68304.1"/>
    </source>
</evidence>
<evidence type="ECO:0000313" key="3">
    <source>
        <dbReference type="Proteomes" id="UP000477722"/>
    </source>
</evidence>
<gene>
    <name evidence="2" type="ORF">G5C65_08040</name>
</gene>
<accession>A0A6G4WUT4</accession>
<keyword evidence="1" id="KW-0732">Signal</keyword>
<dbReference type="RefSeq" id="WP_165297954.1">
    <property type="nucleotide sequence ID" value="NZ_JAAKZZ010000052.1"/>
</dbReference>
<name>A0A6G4WUT4_9ACTN</name>
<keyword evidence="3" id="KW-1185">Reference proteome</keyword>
<dbReference type="EMBL" id="JAAKZZ010000052">
    <property type="protein sequence ID" value="NGO68304.1"/>
    <property type="molecule type" value="Genomic_DNA"/>
</dbReference>
<dbReference type="Proteomes" id="UP000477722">
    <property type="component" value="Unassembled WGS sequence"/>
</dbReference>
<sequence>MIATRSQLALYVATTLATALPLAACQGGGRNADGADGTSGRGSVGRLATFVLSGALRADEGTFATYRQSGARTARIR</sequence>
<feature type="chain" id="PRO_5039627797" evidence="1">
    <location>
        <begin position="25"/>
        <end position="77"/>
    </location>
</feature>
<proteinExistence type="predicted"/>
<feature type="signal peptide" evidence="1">
    <location>
        <begin position="1"/>
        <end position="24"/>
    </location>
</feature>
<organism evidence="2 3">
    <name type="scientific">Streptomyces boncukensis</name>
    <dbReference type="NCBI Taxonomy" id="2711219"/>
    <lineage>
        <taxon>Bacteria</taxon>
        <taxon>Bacillati</taxon>
        <taxon>Actinomycetota</taxon>
        <taxon>Actinomycetes</taxon>
        <taxon>Kitasatosporales</taxon>
        <taxon>Streptomycetaceae</taxon>
        <taxon>Streptomyces</taxon>
    </lineage>
</organism>
<dbReference type="AlphaFoldDB" id="A0A6G4WUT4"/>
<reference evidence="2 3" key="1">
    <citation type="submission" date="2020-02" db="EMBL/GenBank/DDBJ databases">
        <title>Whole-genome analyses of novel actinobacteria.</title>
        <authorList>
            <person name="Sahin N."/>
            <person name="Tatar D."/>
        </authorList>
    </citation>
    <scope>NUCLEOTIDE SEQUENCE [LARGE SCALE GENOMIC DNA]</scope>
    <source>
        <strain evidence="2 3">SB3404</strain>
    </source>
</reference>